<dbReference type="Pfam" id="PF13406">
    <property type="entry name" value="SLT_2"/>
    <property type="match status" value="1"/>
</dbReference>
<sequence length="447" mass="45058">MSARNGKAAERQLRRRRRKLAAATSTVLMVAAAVAGEPISLASNVTQVAGGVGDGLNGMTDPGSVSASGRLAEDDRIGADLLDGVDDLDNLLDLGQDVPSGKLGINGTMLGAYMQAAQALASTQPNCKLHWSLLASIGRIESNHARGGRLDAEGNTSPQILGPVLNGGGFAAIRDTDGGKWDGDSRWDRAVGAMQFIPSTWEGYAADGNADGVRSPHNVYDATVAAGKYLCSGGMDLSNPQDRATAVFRYNHSNSYVATVLSWADAYARGVDPMPSDPVLPDTDAFASGPPSIGNQGPKPTPSTNPPNQPPAPNPPPTSSQTRPPTSTTTTPLPPCVTASPTSTTTTPPTSTSTSTTTTTTTPSIPGCEVTRPSQPPLTTTQRPTSGTSSSSGTASSGTTSSGTSPDGGPSESSMSSSSAGSSSSSAGGSSSSTTGSVSSSSSAEPT</sequence>
<dbReference type="SUPFAM" id="SSF53955">
    <property type="entry name" value="Lysozyme-like"/>
    <property type="match status" value="1"/>
</dbReference>
<feature type="signal peptide" evidence="2">
    <location>
        <begin position="1"/>
        <end position="35"/>
    </location>
</feature>
<feature type="compositionally biased region" description="Low complexity" evidence="1">
    <location>
        <begin position="379"/>
        <end position="447"/>
    </location>
</feature>
<evidence type="ECO:0000313" key="4">
    <source>
        <dbReference type="EMBL" id="MFC4854033.1"/>
    </source>
</evidence>
<keyword evidence="2" id="KW-0732">Signal</keyword>
<organism evidence="4 5">
    <name type="scientific">Actinophytocola glycyrrhizae</name>
    <dbReference type="NCBI Taxonomy" id="2044873"/>
    <lineage>
        <taxon>Bacteria</taxon>
        <taxon>Bacillati</taxon>
        <taxon>Actinomycetota</taxon>
        <taxon>Actinomycetes</taxon>
        <taxon>Pseudonocardiales</taxon>
        <taxon>Pseudonocardiaceae</taxon>
    </lineage>
</organism>
<dbReference type="Proteomes" id="UP001595859">
    <property type="component" value="Unassembled WGS sequence"/>
</dbReference>
<gene>
    <name evidence="4" type="ORF">ACFPCV_11015</name>
</gene>
<comment type="caution">
    <text evidence="4">The sequence shown here is derived from an EMBL/GenBank/DDBJ whole genome shotgun (WGS) entry which is preliminary data.</text>
</comment>
<feature type="compositionally biased region" description="Pro residues" evidence="1">
    <location>
        <begin position="299"/>
        <end position="318"/>
    </location>
</feature>
<reference evidence="5" key="1">
    <citation type="journal article" date="2019" name="Int. J. Syst. Evol. Microbiol.">
        <title>The Global Catalogue of Microorganisms (GCM) 10K type strain sequencing project: providing services to taxonomists for standard genome sequencing and annotation.</title>
        <authorList>
            <consortium name="The Broad Institute Genomics Platform"/>
            <consortium name="The Broad Institute Genome Sequencing Center for Infectious Disease"/>
            <person name="Wu L."/>
            <person name="Ma J."/>
        </authorList>
    </citation>
    <scope>NUCLEOTIDE SEQUENCE [LARGE SCALE GENOMIC DNA]</scope>
    <source>
        <strain evidence="5">ZS-22-S1</strain>
    </source>
</reference>
<feature type="domain" description="Transglycosylase SLT" evidence="3">
    <location>
        <begin position="187"/>
        <end position="235"/>
    </location>
</feature>
<feature type="compositionally biased region" description="Low complexity" evidence="1">
    <location>
        <begin position="340"/>
        <end position="364"/>
    </location>
</feature>
<dbReference type="EMBL" id="JBHSIS010000006">
    <property type="protein sequence ID" value="MFC4854033.1"/>
    <property type="molecule type" value="Genomic_DNA"/>
</dbReference>
<name>A0ABV9RXG0_9PSEU</name>
<dbReference type="RefSeq" id="WP_378055994.1">
    <property type="nucleotide sequence ID" value="NZ_JBHSIS010000006.1"/>
</dbReference>
<accession>A0ABV9RXG0</accession>
<keyword evidence="5" id="KW-1185">Reference proteome</keyword>
<dbReference type="PANTHER" id="PTHR30163:SF8">
    <property type="entry name" value="LYTIC MUREIN TRANSGLYCOSYLASE"/>
    <property type="match status" value="1"/>
</dbReference>
<evidence type="ECO:0000259" key="3">
    <source>
        <dbReference type="Pfam" id="PF13406"/>
    </source>
</evidence>
<evidence type="ECO:0000256" key="1">
    <source>
        <dbReference type="SAM" id="MobiDB-lite"/>
    </source>
</evidence>
<feature type="chain" id="PRO_5045259652" evidence="2">
    <location>
        <begin position="36"/>
        <end position="447"/>
    </location>
</feature>
<feature type="compositionally biased region" description="Low complexity" evidence="1">
    <location>
        <begin position="319"/>
        <end position="331"/>
    </location>
</feature>
<dbReference type="PANTHER" id="PTHR30163">
    <property type="entry name" value="MEMBRANE-BOUND LYTIC MUREIN TRANSGLYCOSYLASE B"/>
    <property type="match status" value="1"/>
</dbReference>
<dbReference type="InterPro" id="IPR023346">
    <property type="entry name" value="Lysozyme-like_dom_sf"/>
</dbReference>
<feature type="region of interest" description="Disordered" evidence="1">
    <location>
        <begin position="275"/>
        <end position="447"/>
    </location>
</feature>
<protein>
    <submittedName>
        <fullName evidence="4">Lytic transglycosylase domain-containing protein</fullName>
    </submittedName>
</protein>
<dbReference type="InterPro" id="IPR043426">
    <property type="entry name" value="MltB-like"/>
</dbReference>
<dbReference type="InterPro" id="IPR031304">
    <property type="entry name" value="SLT_2"/>
</dbReference>
<proteinExistence type="predicted"/>
<evidence type="ECO:0000313" key="5">
    <source>
        <dbReference type="Proteomes" id="UP001595859"/>
    </source>
</evidence>
<dbReference type="CDD" id="cd13399">
    <property type="entry name" value="Slt35-like"/>
    <property type="match status" value="1"/>
</dbReference>
<dbReference type="Gene3D" id="1.10.530.10">
    <property type="match status" value="1"/>
</dbReference>
<evidence type="ECO:0000256" key="2">
    <source>
        <dbReference type="SAM" id="SignalP"/>
    </source>
</evidence>